<dbReference type="OrthoDB" id="9804235at2"/>
<dbReference type="Gene3D" id="3.10.180.10">
    <property type="entry name" value="2,3-Dihydroxybiphenyl 1,2-Dioxygenase, domain 1"/>
    <property type="match status" value="1"/>
</dbReference>
<dbReference type="EMBL" id="QMFY01000023">
    <property type="protein sequence ID" value="RAV98039.1"/>
    <property type="molecule type" value="Genomic_DNA"/>
</dbReference>
<organism evidence="2 3">
    <name type="scientific">Pseudochryseolinea flava</name>
    <dbReference type="NCBI Taxonomy" id="2059302"/>
    <lineage>
        <taxon>Bacteria</taxon>
        <taxon>Pseudomonadati</taxon>
        <taxon>Bacteroidota</taxon>
        <taxon>Cytophagia</taxon>
        <taxon>Cytophagales</taxon>
        <taxon>Fulvivirgaceae</taxon>
        <taxon>Pseudochryseolinea</taxon>
    </lineage>
</organism>
<protein>
    <submittedName>
        <fullName evidence="2">Glyoxalase</fullName>
    </submittedName>
</protein>
<dbReference type="InterPro" id="IPR052164">
    <property type="entry name" value="Anthracycline_SecMetBiosynth"/>
</dbReference>
<dbReference type="PROSITE" id="PS51819">
    <property type="entry name" value="VOC"/>
    <property type="match status" value="1"/>
</dbReference>
<dbReference type="RefSeq" id="WP_112749855.1">
    <property type="nucleotide sequence ID" value="NZ_QMFY01000023.1"/>
</dbReference>
<dbReference type="SUPFAM" id="SSF54593">
    <property type="entry name" value="Glyoxalase/Bleomycin resistance protein/Dihydroxybiphenyl dioxygenase"/>
    <property type="match status" value="1"/>
</dbReference>
<dbReference type="CDD" id="cd07247">
    <property type="entry name" value="SgaA_N_like"/>
    <property type="match status" value="1"/>
</dbReference>
<evidence type="ECO:0000259" key="1">
    <source>
        <dbReference type="PROSITE" id="PS51819"/>
    </source>
</evidence>
<accession>A0A364XUP0</accession>
<dbReference type="AlphaFoldDB" id="A0A364XUP0"/>
<proteinExistence type="predicted"/>
<dbReference type="PANTHER" id="PTHR33993:SF2">
    <property type="entry name" value="VOC DOMAIN-CONTAINING PROTEIN"/>
    <property type="match status" value="1"/>
</dbReference>
<dbReference type="PANTHER" id="PTHR33993">
    <property type="entry name" value="GLYOXALASE-RELATED"/>
    <property type="match status" value="1"/>
</dbReference>
<comment type="caution">
    <text evidence="2">The sequence shown here is derived from an EMBL/GenBank/DDBJ whole genome shotgun (WGS) entry which is preliminary data.</text>
</comment>
<evidence type="ECO:0000313" key="2">
    <source>
        <dbReference type="EMBL" id="RAV98039.1"/>
    </source>
</evidence>
<keyword evidence="3" id="KW-1185">Reference proteome</keyword>
<reference evidence="2 3" key="1">
    <citation type="submission" date="2018-06" db="EMBL/GenBank/DDBJ databases">
        <title>Chryseolinea flavus sp. nov., a member of the phylum Bacteroidetes isolated from soil.</title>
        <authorList>
            <person name="Li Y."/>
            <person name="Wang J."/>
        </authorList>
    </citation>
    <scope>NUCLEOTIDE SEQUENCE [LARGE SCALE GENOMIC DNA]</scope>
    <source>
        <strain evidence="2 3">SDU1-6</strain>
    </source>
</reference>
<dbReference type="Proteomes" id="UP000251889">
    <property type="component" value="Unassembled WGS sequence"/>
</dbReference>
<dbReference type="InterPro" id="IPR029068">
    <property type="entry name" value="Glyas_Bleomycin-R_OHBP_Dase"/>
</dbReference>
<name>A0A364XUP0_9BACT</name>
<feature type="domain" description="VOC" evidence="1">
    <location>
        <begin position="4"/>
        <end position="123"/>
    </location>
</feature>
<gene>
    <name evidence="2" type="ORF">DQQ10_25895</name>
</gene>
<evidence type="ECO:0000313" key="3">
    <source>
        <dbReference type="Proteomes" id="UP000251889"/>
    </source>
</evidence>
<sequence length="123" mass="13884">MKHLINWIEIPVVDLDRAITFYHFVFGGVEFQRLSLAEFHYAIFPTDDRFNCGALVKSEFSMPTTDGVTIYFDAEKEGIDPILTRVKNSGGQVIMEKTFLSNDAGYIGLFVDSEGNKVGLQHM</sequence>
<dbReference type="InterPro" id="IPR037523">
    <property type="entry name" value="VOC_core"/>
</dbReference>